<dbReference type="PANTHER" id="PTHR30561:SF0">
    <property type="entry name" value="GUANIDINIUM EXPORTER"/>
    <property type="match status" value="1"/>
</dbReference>
<comment type="caution">
    <text evidence="11">The sequence shown here is derived from an EMBL/GenBank/DDBJ whole genome shotgun (WGS) entry which is preliminary data.</text>
</comment>
<evidence type="ECO:0000313" key="11">
    <source>
        <dbReference type="EMBL" id="KXU35294.1"/>
    </source>
</evidence>
<dbReference type="InterPro" id="IPR037185">
    <property type="entry name" value="EmrE-like"/>
</dbReference>
<dbReference type="STRING" id="1548208.AXK12_05445"/>
<protein>
    <recommendedName>
        <fullName evidence="8">Guanidinium exporter</fullName>
    </recommendedName>
</protein>
<comment type="similarity">
    <text evidence="7">Belongs to the drug/metabolite transporter (DMT) superfamily. Small multidrug resistance (SMR) (TC 2.A.7.1) family. Gdx/SugE subfamily.</text>
</comment>
<comment type="subcellular location">
    <subcellularLocation>
        <location evidence="1 9">Cell membrane</location>
        <topology evidence="1 9">Multi-pass membrane protein</topology>
    </subcellularLocation>
</comment>
<evidence type="ECO:0000256" key="2">
    <source>
        <dbReference type="ARBA" id="ARBA00022448"/>
    </source>
</evidence>
<dbReference type="NCBIfam" id="NF008512">
    <property type="entry name" value="PRK11431.1"/>
    <property type="match status" value="1"/>
</dbReference>
<evidence type="ECO:0000256" key="5">
    <source>
        <dbReference type="ARBA" id="ARBA00022989"/>
    </source>
</evidence>
<organism evidence="11 12">
    <name type="scientific">Cephaloticoccus capnophilus</name>
    <dbReference type="NCBI Taxonomy" id="1548208"/>
    <lineage>
        <taxon>Bacteria</taxon>
        <taxon>Pseudomonadati</taxon>
        <taxon>Verrucomicrobiota</taxon>
        <taxon>Opitutia</taxon>
        <taxon>Opitutales</taxon>
        <taxon>Opitutaceae</taxon>
        <taxon>Cephaloticoccus</taxon>
    </lineage>
</organism>
<evidence type="ECO:0000256" key="3">
    <source>
        <dbReference type="ARBA" id="ARBA00022475"/>
    </source>
</evidence>
<dbReference type="Gene3D" id="1.10.3730.20">
    <property type="match status" value="1"/>
</dbReference>
<dbReference type="PANTHER" id="PTHR30561">
    <property type="entry name" value="SMR FAMILY PROTON-DEPENDENT DRUG EFFLUX TRANSPORTER SUGE"/>
    <property type="match status" value="1"/>
</dbReference>
<dbReference type="EMBL" id="LSZP01000043">
    <property type="protein sequence ID" value="KXU35294.1"/>
    <property type="molecule type" value="Genomic_DNA"/>
</dbReference>
<evidence type="ECO:0000313" key="12">
    <source>
        <dbReference type="Proteomes" id="UP000071392"/>
    </source>
</evidence>
<dbReference type="Pfam" id="PF00893">
    <property type="entry name" value="Multi_Drug_Res"/>
    <property type="match status" value="1"/>
</dbReference>
<feature type="transmembrane region" description="Helical" evidence="10">
    <location>
        <begin position="27"/>
        <end position="47"/>
    </location>
</feature>
<dbReference type="GO" id="GO:0022857">
    <property type="term" value="F:transmembrane transporter activity"/>
    <property type="evidence" value="ECO:0007669"/>
    <property type="project" value="InterPro"/>
</dbReference>
<keyword evidence="2" id="KW-0813">Transport</keyword>
<dbReference type="InterPro" id="IPR045324">
    <property type="entry name" value="Small_multidrug_res"/>
</dbReference>
<keyword evidence="12" id="KW-1185">Reference proteome</keyword>
<dbReference type="AlphaFoldDB" id="A0A139SLD0"/>
<gene>
    <name evidence="11" type="ORF">AXK12_05445</name>
</gene>
<dbReference type="GO" id="GO:0005886">
    <property type="term" value="C:plasma membrane"/>
    <property type="evidence" value="ECO:0007669"/>
    <property type="project" value="UniProtKB-SubCell"/>
</dbReference>
<dbReference type="Proteomes" id="UP000071392">
    <property type="component" value="Unassembled WGS sequence"/>
</dbReference>
<reference evidence="11 12" key="1">
    <citation type="submission" date="2016-02" db="EMBL/GenBank/DDBJ databases">
        <authorList>
            <person name="Wen L."/>
            <person name="He K."/>
            <person name="Yang H."/>
        </authorList>
    </citation>
    <scope>NUCLEOTIDE SEQUENCE [LARGE SCALE GENOMIC DNA]</scope>
    <source>
        <strain evidence="11 12">CV41</strain>
    </source>
</reference>
<evidence type="ECO:0000256" key="10">
    <source>
        <dbReference type="SAM" id="Phobius"/>
    </source>
</evidence>
<feature type="transmembrane region" description="Helical" evidence="10">
    <location>
        <begin position="84"/>
        <end position="103"/>
    </location>
</feature>
<keyword evidence="5 10" id="KW-1133">Transmembrane helix</keyword>
<evidence type="ECO:0000256" key="4">
    <source>
        <dbReference type="ARBA" id="ARBA00022692"/>
    </source>
</evidence>
<dbReference type="FunFam" id="1.10.3730.20:FF:000001">
    <property type="entry name" value="Quaternary ammonium compound resistance transporter SugE"/>
    <property type="match status" value="1"/>
</dbReference>
<evidence type="ECO:0000256" key="7">
    <source>
        <dbReference type="ARBA" id="ARBA00038151"/>
    </source>
</evidence>
<evidence type="ECO:0000256" key="9">
    <source>
        <dbReference type="RuleBase" id="RU003942"/>
    </source>
</evidence>
<dbReference type="GO" id="GO:1990961">
    <property type="term" value="P:xenobiotic detoxification by transmembrane export across the plasma membrane"/>
    <property type="evidence" value="ECO:0007669"/>
    <property type="project" value="UniProtKB-ARBA"/>
</dbReference>
<name>A0A139SLD0_9BACT</name>
<keyword evidence="3" id="KW-1003">Cell membrane</keyword>
<feature type="transmembrane region" description="Helical" evidence="10">
    <location>
        <begin position="59"/>
        <end position="78"/>
    </location>
</feature>
<proteinExistence type="inferred from homology"/>
<dbReference type="InterPro" id="IPR000390">
    <property type="entry name" value="Small_drug/metabolite_transptr"/>
</dbReference>
<evidence type="ECO:0000256" key="6">
    <source>
        <dbReference type="ARBA" id="ARBA00023136"/>
    </source>
</evidence>
<dbReference type="SUPFAM" id="SSF103481">
    <property type="entry name" value="Multidrug resistance efflux transporter EmrE"/>
    <property type="match status" value="1"/>
</dbReference>
<keyword evidence="6 10" id="KW-0472">Membrane</keyword>
<evidence type="ECO:0000256" key="8">
    <source>
        <dbReference type="ARBA" id="ARBA00039168"/>
    </source>
</evidence>
<sequence>MAWIYLVIAGILEVVWALGMKQTEGFTRLWPSVFTLGFMAVSFYLLALAMRDLPAGTAYAVWTGIGAVGTVILGILWLGEPRDAARLICVSLILCGVIGLKVFSKAA</sequence>
<accession>A0A139SLD0</accession>
<evidence type="ECO:0000256" key="1">
    <source>
        <dbReference type="ARBA" id="ARBA00004651"/>
    </source>
</evidence>
<dbReference type="OrthoDB" id="21828at2"/>
<keyword evidence="4 9" id="KW-0812">Transmembrane</keyword>